<dbReference type="STRING" id="1111728.GCA_000427805_01975"/>
<accession>A0A2C6DKE3</accession>
<evidence type="ECO:0000313" key="4">
    <source>
        <dbReference type="Proteomes" id="UP000224974"/>
    </source>
</evidence>
<feature type="region of interest" description="Disordered" evidence="1">
    <location>
        <begin position="250"/>
        <end position="273"/>
    </location>
</feature>
<dbReference type="Proteomes" id="UP000224974">
    <property type="component" value="Unassembled WGS sequence"/>
</dbReference>
<reference evidence="2" key="1">
    <citation type="submission" date="2017-09" db="EMBL/GenBank/DDBJ databases">
        <title>FDA dAtabase for Regulatory Grade micrObial Sequences (FDA-ARGOS): Supporting development and validation of Infectious Disease Dx tests.</title>
        <authorList>
            <person name="Minogue T."/>
            <person name="Wolcott M."/>
            <person name="Wasieloski L."/>
            <person name="Aguilar W."/>
            <person name="Moore D."/>
            <person name="Tallon L.J."/>
            <person name="Sadzewicz L."/>
            <person name="Ott S."/>
            <person name="Zhao X."/>
            <person name="Nagaraj S."/>
            <person name="Vavikolanu K."/>
            <person name="Aluvathingal J."/>
            <person name="Nadendla S."/>
            <person name="Sichtig H."/>
        </authorList>
    </citation>
    <scope>NUCLEOTIDE SEQUENCE</scope>
    <source>
        <strain evidence="2">FDAARGOS_387</strain>
    </source>
</reference>
<dbReference type="Pfam" id="PF05929">
    <property type="entry name" value="Phage_GPO"/>
    <property type="match status" value="1"/>
</dbReference>
<reference evidence="4" key="2">
    <citation type="submission" date="2017-09" db="EMBL/GenBank/DDBJ databases">
        <title>FDA dAtabase for Regulatory Grade micrObial Sequences (FDA-ARGOS): Supporting development and validation of Infectious Disease Dx tests.</title>
        <authorList>
            <person name="Minogue T."/>
            <person name="Wolcott M."/>
            <person name="Wasieloski L."/>
            <person name="Aguilar W."/>
            <person name="Moore D."/>
            <person name="Tallon L."/>
            <person name="Sadzewicz L."/>
            <person name="Ott S."/>
            <person name="Zhao X."/>
            <person name="Nagaraj S."/>
            <person name="Vavikolanu K."/>
            <person name="Aluvathingal J."/>
            <person name="Nadendla S."/>
            <person name="Sichtig H."/>
        </authorList>
    </citation>
    <scope>NUCLEOTIDE SEQUENCE [LARGE SCALE GENOMIC DNA]</scope>
    <source>
        <strain evidence="4">FDAARGOS_387</strain>
    </source>
</reference>
<gene>
    <name evidence="2" type="ORF">CRN84_07825</name>
    <name evidence="3" type="ORF">NCTC12282_02383</name>
</gene>
<organism evidence="2 4">
    <name type="scientific">Budvicia aquatica</name>
    <dbReference type="NCBI Taxonomy" id="82979"/>
    <lineage>
        <taxon>Bacteria</taxon>
        <taxon>Pseudomonadati</taxon>
        <taxon>Pseudomonadota</taxon>
        <taxon>Gammaproteobacteria</taxon>
        <taxon>Enterobacterales</taxon>
        <taxon>Budviciaceae</taxon>
        <taxon>Budvicia</taxon>
    </lineage>
</organism>
<sequence>MGKKSKFFRVAVEGALCDGRTLERKHIEQMAANYDPKVYLARANLEHLRSVYPDSVFRSYGEVLAAKTEEVSDGALAGKLALLVQVDASDDLVALNQSKQKLSTSIEYYAEFADTGEAYLVGLAFTDNPASLGTEMMMFCANAQSNPLASRKTNLLTSFTEAQETTLDFEIEPEPKPSLLSMVKGMLGKNSKQQADIHNDVSGAVELLTSHQQTLADRISAMEKLQADESQKTQLEQLSKDFADLKTQLSIEDRNSSHRPAATGGGSSIVTDC</sequence>
<reference evidence="3 5" key="3">
    <citation type="submission" date="2019-03" db="EMBL/GenBank/DDBJ databases">
        <authorList>
            <consortium name="Pathogen Informatics"/>
        </authorList>
    </citation>
    <scope>NUCLEOTIDE SEQUENCE [LARGE SCALE GENOMIC DNA]</scope>
    <source>
        <strain evidence="3 5">NCTC12282</strain>
    </source>
</reference>
<dbReference type="EMBL" id="CAADJA010000002">
    <property type="protein sequence ID" value="VFS47447.1"/>
    <property type="molecule type" value="Genomic_DNA"/>
</dbReference>
<name>A0A2C6DKE3_9GAMM</name>
<evidence type="ECO:0000313" key="2">
    <source>
        <dbReference type="EMBL" id="PHI29234.1"/>
    </source>
</evidence>
<evidence type="ECO:0000313" key="3">
    <source>
        <dbReference type="EMBL" id="VFS47447.1"/>
    </source>
</evidence>
<dbReference type="OrthoDB" id="5625143at2"/>
<dbReference type="EMBL" id="PDDX01000001">
    <property type="protein sequence ID" value="PHI29234.1"/>
    <property type="molecule type" value="Genomic_DNA"/>
</dbReference>
<keyword evidence="4" id="KW-1185">Reference proteome</keyword>
<dbReference type="Proteomes" id="UP000373449">
    <property type="component" value="Unassembled WGS sequence"/>
</dbReference>
<dbReference type="AlphaFoldDB" id="A0A2C6DKE3"/>
<dbReference type="InterPro" id="IPR009228">
    <property type="entry name" value="Capsid_scaffold_GpO"/>
</dbReference>
<dbReference type="RefSeq" id="WP_029094711.1">
    <property type="nucleotide sequence ID" value="NZ_CAADJA010000002.1"/>
</dbReference>
<evidence type="ECO:0000313" key="5">
    <source>
        <dbReference type="Proteomes" id="UP000373449"/>
    </source>
</evidence>
<protein>
    <submittedName>
        <fullName evidence="2 3">Capsid scaffolding protein</fullName>
    </submittedName>
</protein>
<evidence type="ECO:0000256" key="1">
    <source>
        <dbReference type="SAM" id="MobiDB-lite"/>
    </source>
</evidence>
<proteinExistence type="predicted"/>